<dbReference type="Proteomes" id="UP001476798">
    <property type="component" value="Unassembled WGS sequence"/>
</dbReference>
<dbReference type="InterPro" id="IPR050599">
    <property type="entry name" value="VDCC_alpha-1_subunit"/>
</dbReference>
<feature type="region of interest" description="Disordered" evidence="9">
    <location>
        <begin position="269"/>
        <end position="427"/>
    </location>
</feature>
<keyword evidence="8" id="KW-0407">Ion channel</keyword>
<organism evidence="11 12">
    <name type="scientific">Goodea atripinnis</name>
    <dbReference type="NCBI Taxonomy" id="208336"/>
    <lineage>
        <taxon>Eukaryota</taxon>
        <taxon>Metazoa</taxon>
        <taxon>Chordata</taxon>
        <taxon>Craniata</taxon>
        <taxon>Vertebrata</taxon>
        <taxon>Euteleostomi</taxon>
        <taxon>Actinopterygii</taxon>
        <taxon>Neopterygii</taxon>
        <taxon>Teleostei</taxon>
        <taxon>Neoteleostei</taxon>
        <taxon>Acanthomorphata</taxon>
        <taxon>Ovalentaria</taxon>
        <taxon>Atherinomorphae</taxon>
        <taxon>Cyprinodontiformes</taxon>
        <taxon>Goodeidae</taxon>
        <taxon>Goodea</taxon>
    </lineage>
</organism>
<feature type="non-terminal residue" evidence="11">
    <location>
        <position position="427"/>
    </location>
</feature>
<reference evidence="11 12" key="1">
    <citation type="submission" date="2021-06" db="EMBL/GenBank/DDBJ databases">
        <authorList>
            <person name="Palmer J.M."/>
        </authorList>
    </citation>
    <scope>NUCLEOTIDE SEQUENCE [LARGE SCALE GENOMIC DNA]</scope>
    <source>
        <strain evidence="11 12">GA_2019</strain>
        <tissue evidence="11">Muscle</tissue>
    </source>
</reference>
<feature type="domain" description="Voltage-dependent calcium channel alpha-1 subunit IQ" evidence="10">
    <location>
        <begin position="90"/>
        <end position="124"/>
    </location>
</feature>
<proteinExistence type="predicted"/>
<feature type="compositionally biased region" description="Polar residues" evidence="9">
    <location>
        <begin position="180"/>
        <end position="198"/>
    </location>
</feature>
<evidence type="ECO:0000313" key="12">
    <source>
        <dbReference type="Proteomes" id="UP001476798"/>
    </source>
</evidence>
<feature type="compositionally biased region" description="Polar residues" evidence="9">
    <location>
        <begin position="275"/>
        <end position="285"/>
    </location>
</feature>
<keyword evidence="4" id="KW-0851">Voltage-gated channel</keyword>
<keyword evidence="2" id="KW-0597">Phosphoprotein</keyword>
<evidence type="ECO:0000256" key="1">
    <source>
        <dbReference type="ARBA" id="ARBA00022448"/>
    </source>
</evidence>
<keyword evidence="12" id="KW-1185">Reference proteome</keyword>
<evidence type="ECO:0000256" key="7">
    <source>
        <dbReference type="ARBA" id="ARBA00023180"/>
    </source>
</evidence>
<evidence type="ECO:0000256" key="5">
    <source>
        <dbReference type="ARBA" id="ARBA00023065"/>
    </source>
</evidence>
<keyword evidence="1" id="KW-0813">Transport</keyword>
<evidence type="ECO:0000256" key="8">
    <source>
        <dbReference type="ARBA" id="ARBA00023303"/>
    </source>
</evidence>
<feature type="compositionally biased region" description="Polar residues" evidence="9">
    <location>
        <begin position="301"/>
        <end position="312"/>
    </location>
</feature>
<dbReference type="Pfam" id="PF08763">
    <property type="entry name" value="Ca_chan_IQ"/>
    <property type="match status" value="1"/>
</dbReference>
<comment type="caution">
    <text evidence="11">The sequence shown here is derived from an EMBL/GenBank/DDBJ whole genome shotgun (WGS) entry which is preliminary data.</text>
</comment>
<feature type="compositionally biased region" description="Basic residues" evidence="9">
    <location>
        <begin position="317"/>
        <end position="330"/>
    </location>
</feature>
<dbReference type="Pfam" id="PF16905">
    <property type="entry name" value="GPHH"/>
    <property type="match status" value="1"/>
</dbReference>
<feature type="compositionally biased region" description="Basic and acidic residues" evidence="9">
    <location>
        <begin position="331"/>
        <end position="341"/>
    </location>
</feature>
<evidence type="ECO:0000256" key="4">
    <source>
        <dbReference type="ARBA" id="ARBA00022882"/>
    </source>
</evidence>
<feature type="compositionally biased region" description="Low complexity" evidence="9">
    <location>
        <begin position="167"/>
        <end position="179"/>
    </location>
</feature>
<dbReference type="PANTHER" id="PTHR45628">
    <property type="entry name" value="VOLTAGE-DEPENDENT CALCIUM CHANNEL TYPE A SUBUNIT ALPHA-1"/>
    <property type="match status" value="1"/>
</dbReference>
<evidence type="ECO:0000256" key="3">
    <source>
        <dbReference type="ARBA" id="ARBA00022737"/>
    </source>
</evidence>
<name>A0ABV0MGX8_9TELE</name>
<evidence type="ECO:0000256" key="6">
    <source>
        <dbReference type="ARBA" id="ARBA00023157"/>
    </source>
</evidence>
<evidence type="ECO:0000313" key="11">
    <source>
        <dbReference type="EMBL" id="MEQ2158358.1"/>
    </source>
</evidence>
<evidence type="ECO:0000259" key="10">
    <source>
        <dbReference type="SMART" id="SM01062"/>
    </source>
</evidence>
<accession>A0ABV0MGX8</accession>
<feature type="compositionally biased region" description="Basic and acidic residues" evidence="9">
    <location>
        <begin position="225"/>
        <end position="234"/>
    </location>
</feature>
<feature type="compositionally biased region" description="Basic and acidic residues" evidence="9">
    <location>
        <begin position="286"/>
        <end position="300"/>
    </location>
</feature>
<feature type="compositionally biased region" description="Low complexity" evidence="9">
    <location>
        <begin position="343"/>
        <end position="352"/>
    </location>
</feature>
<evidence type="ECO:0000256" key="9">
    <source>
        <dbReference type="SAM" id="MobiDB-lite"/>
    </source>
</evidence>
<evidence type="ECO:0000256" key="2">
    <source>
        <dbReference type="ARBA" id="ARBA00022553"/>
    </source>
</evidence>
<keyword evidence="6" id="KW-1015">Disulfide bond</keyword>
<feature type="compositionally biased region" description="Polar residues" evidence="9">
    <location>
        <begin position="213"/>
        <end position="224"/>
    </location>
</feature>
<gene>
    <name evidence="11" type="ORF">GOODEAATRI_011458</name>
</gene>
<dbReference type="Gene3D" id="6.10.250.2180">
    <property type="match status" value="1"/>
</dbReference>
<dbReference type="PANTHER" id="PTHR45628:SF6">
    <property type="entry name" value="VOLTAGE-DEPENDENT N-TYPE CALCIUM CHANNEL SUBUNIT ALPHA-1B"/>
    <property type="match status" value="1"/>
</dbReference>
<sequence length="427" mass="48152">MSPPLGLGKKCPPRVAYKRLVRMNMPIAEDNTVHFTSTLMALIRTALEIKLASGVLAQRLCDADLKREINRVWPNLQQKTVDLLVTPHKYNELTVGKVYAAHMIFDYYKQNRAKKLQQQNPSGISQNKLCALFRPVLPFTHLHQAAPPIKPPPPPEPEPESKPEAPPSTTSTTVNSATSRDTVLNKRSNIKHSQSGDFSQAAGRHKARRRLQRGQSEDVQYSSRAQEHQADPKQGENISDSEGYPSLEGHARAASLPRLNAEYHPIVDLSPIKRSASSLTPQRSQQDFRLREHDLERVDKTWSSAGPDQVQGQDIAHHHHHHHRCHRRRDKDKDKKQKSLEKTSSVPPSSTVGSFEDPSADGLSRERARERDRSRPHERRHHSSAGEKQRYYSCDRYGGREQFQARSAGPSRSTSPGDSQDSGLIKQ</sequence>
<feature type="compositionally biased region" description="Polar residues" evidence="9">
    <location>
        <begin position="410"/>
        <end position="427"/>
    </location>
</feature>
<feature type="region of interest" description="Disordered" evidence="9">
    <location>
        <begin position="143"/>
        <end position="247"/>
    </location>
</feature>
<dbReference type="InterPro" id="IPR031649">
    <property type="entry name" value="GPHH_dom"/>
</dbReference>
<dbReference type="InterPro" id="IPR014873">
    <property type="entry name" value="VDCC_a1su_IQ"/>
</dbReference>
<keyword evidence="7" id="KW-0325">Glycoprotein</keyword>
<keyword evidence="5" id="KW-0406">Ion transport</keyword>
<keyword evidence="3" id="KW-0677">Repeat</keyword>
<dbReference type="EMBL" id="JAHRIO010000702">
    <property type="protein sequence ID" value="MEQ2158358.1"/>
    <property type="molecule type" value="Genomic_DNA"/>
</dbReference>
<feature type="compositionally biased region" description="Basic and acidic residues" evidence="9">
    <location>
        <begin position="363"/>
        <end position="375"/>
    </location>
</feature>
<dbReference type="SMART" id="SM01062">
    <property type="entry name" value="Ca_chan_IQ"/>
    <property type="match status" value="1"/>
</dbReference>
<protein>
    <recommendedName>
        <fullName evidence="10">Voltage-dependent calcium channel alpha-1 subunit IQ domain-containing protein</fullName>
    </recommendedName>
</protein>
<feature type="compositionally biased region" description="Basic residues" evidence="9">
    <location>
        <begin position="203"/>
        <end position="212"/>
    </location>
</feature>